<protein>
    <submittedName>
        <fullName evidence="2">Uncharacterized protein</fullName>
    </submittedName>
</protein>
<dbReference type="Proteomes" id="UP000199607">
    <property type="component" value="Unassembled WGS sequence"/>
</dbReference>
<proteinExistence type="predicted"/>
<keyword evidence="1" id="KW-0812">Transmembrane</keyword>
<keyword evidence="3" id="KW-1185">Reference proteome</keyword>
<organism evidence="2 3">
    <name type="scientific">Halogranum rubrum</name>
    <dbReference type="NCBI Taxonomy" id="553466"/>
    <lineage>
        <taxon>Archaea</taxon>
        <taxon>Methanobacteriati</taxon>
        <taxon>Methanobacteriota</taxon>
        <taxon>Stenosarchaea group</taxon>
        <taxon>Halobacteria</taxon>
        <taxon>Halobacteriales</taxon>
        <taxon>Haloferacaceae</taxon>
    </lineage>
</organism>
<dbReference type="EMBL" id="FOTC01000009">
    <property type="protein sequence ID" value="SFL60118.1"/>
    <property type="molecule type" value="Genomic_DNA"/>
</dbReference>
<reference evidence="3" key="1">
    <citation type="submission" date="2016-10" db="EMBL/GenBank/DDBJ databases">
        <authorList>
            <person name="Varghese N."/>
            <person name="Submissions S."/>
        </authorList>
    </citation>
    <scope>NUCLEOTIDE SEQUENCE [LARGE SCALE GENOMIC DNA]</scope>
    <source>
        <strain evidence="3">CGMCC 1.7738</strain>
    </source>
</reference>
<gene>
    <name evidence="2" type="ORF">SAMN04487950_4325</name>
</gene>
<keyword evidence="1" id="KW-0472">Membrane</keyword>
<keyword evidence="1" id="KW-1133">Transmembrane helix</keyword>
<name>A0A1I4J0E5_9EURY</name>
<sequence>MIETAYRLSLFALYQFTIALGILLFPLALLARRAGVEFPLGRIVARLGNAYESAGAR</sequence>
<accession>A0A1I4J0E5</accession>
<evidence type="ECO:0000313" key="2">
    <source>
        <dbReference type="EMBL" id="SFL60118.1"/>
    </source>
</evidence>
<dbReference type="RefSeq" id="WP_177197736.1">
    <property type="nucleotide sequence ID" value="NZ_FOTC01000009.1"/>
</dbReference>
<dbReference type="STRING" id="553466.SAMN04487950_4325"/>
<evidence type="ECO:0000313" key="3">
    <source>
        <dbReference type="Proteomes" id="UP000199607"/>
    </source>
</evidence>
<feature type="transmembrane region" description="Helical" evidence="1">
    <location>
        <begin position="12"/>
        <end position="31"/>
    </location>
</feature>
<dbReference type="AlphaFoldDB" id="A0A1I4J0E5"/>
<evidence type="ECO:0000256" key="1">
    <source>
        <dbReference type="SAM" id="Phobius"/>
    </source>
</evidence>